<dbReference type="InterPro" id="IPR001715">
    <property type="entry name" value="CH_dom"/>
</dbReference>
<evidence type="ECO:0000256" key="2">
    <source>
        <dbReference type="ARBA" id="ARBA00022737"/>
    </source>
</evidence>
<feature type="domain" description="Calponin-homology (CH)" evidence="5">
    <location>
        <begin position="116"/>
        <end position="220"/>
    </location>
</feature>
<reference evidence="6 7" key="1">
    <citation type="submission" date="2023-12" db="EMBL/GenBank/DDBJ databases">
        <title>A high-quality genome assembly for Dillenia turbinata (Dilleniales).</title>
        <authorList>
            <person name="Chanderbali A."/>
        </authorList>
    </citation>
    <scope>NUCLEOTIDE SEQUENCE [LARGE SCALE GENOMIC DNA]</scope>
    <source>
        <strain evidence="6">LSX21</strain>
        <tissue evidence="6">Leaf</tissue>
    </source>
</reference>
<comment type="caution">
    <text evidence="6">The sequence shown here is derived from an EMBL/GenBank/DDBJ whole genome shotgun (WGS) entry which is preliminary data.</text>
</comment>
<dbReference type="EMBL" id="JBAMMX010000021">
    <property type="protein sequence ID" value="KAK6919264.1"/>
    <property type="molecule type" value="Genomic_DNA"/>
</dbReference>
<dbReference type="InterPro" id="IPR036872">
    <property type="entry name" value="CH_dom_sf"/>
</dbReference>
<dbReference type="GO" id="GO:0051639">
    <property type="term" value="P:actin filament network formation"/>
    <property type="evidence" value="ECO:0007669"/>
    <property type="project" value="TreeGrafter"/>
</dbReference>
<comment type="subunit">
    <text evidence="1">Interacts with F-actin.</text>
</comment>
<evidence type="ECO:0000256" key="1">
    <source>
        <dbReference type="ARBA" id="ARBA00011385"/>
    </source>
</evidence>
<dbReference type="GO" id="GO:0005884">
    <property type="term" value="C:actin filament"/>
    <property type="evidence" value="ECO:0007669"/>
    <property type="project" value="TreeGrafter"/>
</dbReference>
<evidence type="ECO:0000256" key="4">
    <source>
        <dbReference type="SAM" id="MobiDB-lite"/>
    </source>
</evidence>
<feature type="region of interest" description="Disordered" evidence="4">
    <location>
        <begin position="367"/>
        <end position="408"/>
    </location>
</feature>
<dbReference type="AlphaFoldDB" id="A0AAN8UU94"/>
<evidence type="ECO:0000313" key="6">
    <source>
        <dbReference type="EMBL" id="KAK6919264.1"/>
    </source>
</evidence>
<dbReference type="Pfam" id="PF00307">
    <property type="entry name" value="CH"/>
    <property type="match status" value="1"/>
</dbReference>
<evidence type="ECO:0000313" key="7">
    <source>
        <dbReference type="Proteomes" id="UP001370490"/>
    </source>
</evidence>
<evidence type="ECO:0000256" key="3">
    <source>
        <dbReference type="ARBA" id="ARBA00023203"/>
    </source>
</evidence>
<keyword evidence="3" id="KW-0009">Actin-binding</keyword>
<dbReference type="PANTHER" id="PTHR19961">
    <property type="entry name" value="FIMBRIN/PLASTIN"/>
    <property type="match status" value="1"/>
</dbReference>
<evidence type="ECO:0000259" key="5">
    <source>
        <dbReference type="PROSITE" id="PS50021"/>
    </source>
</evidence>
<dbReference type="PROSITE" id="PS50021">
    <property type="entry name" value="CH"/>
    <property type="match status" value="1"/>
</dbReference>
<dbReference type="InterPro" id="IPR039959">
    <property type="entry name" value="Fimbrin/Plastin"/>
</dbReference>
<organism evidence="6 7">
    <name type="scientific">Dillenia turbinata</name>
    <dbReference type="NCBI Taxonomy" id="194707"/>
    <lineage>
        <taxon>Eukaryota</taxon>
        <taxon>Viridiplantae</taxon>
        <taxon>Streptophyta</taxon>
        <taxon>Embryophyta</taxon>
        <taxon>Tracheophyta</taxon>
        <taxon>Spermatophyta</taxon>
        <taxon>Magnoliopsida</taxon>
        <taxon>eudicotyledons</taxon>
        <taxon>Gunneridae</taxon>
        <taxon>Pentapetalae</taxon>
        <taxon>Dilleniales</taxon>
        <taxon>Dilleniaceae</taxon>
        <taxon>Dillenia</taxon>
    </lineage>
</organism>
<sequence>MEFFSGMDLGSSHSSLVVNMHILSSPFFLPCRKTTPFASNSAKAIGCTVVNIGTQDLVEGRPHLVLELISQIIKIQLLADLNLKKTPQLVELVEDNKEGEELVGLAPEKLYGSNPAANLHIIFEKADQLTQDLELATTVSACHVVLSIDGEAYAYLLNALAPEYGTPNTLEVKDPGERAKMILEHAEKLDCKRYLTQKDIVEGSPNLNLAFVAQIFQHRNGLSVSADSQKMSFAEMMTDDEKHLGREMLPIVDEQSWNSYICGFFLEALTKFLQDQLTGSRHQSLLLRCLSERWRTATKSSINLIPLAASLAADEVYYASTPQELEAGLLQWKVSRIRAFPLGFSSSELLSAVEPRVVNWSLVTKGESAREKPPVSSSTAAVESENDTALEGEVSNLSVDDAAPEVGK</sequence>
<keyword evidence="2" id="KW-0677">Repeat</keyword>
<accession>A0AAN8UU94</accession>
<dbReference type="PANTHER" id="PTHR19961:SF79">
    <property type="entry name" value="FIMBRIN-5"/>
    <property type="match status" value="1"/>
</dbReference>
<proteinExistence type="predicted"/>
<dbReference type="GO" id="GO:0005737">
    <property type="term" value="C:cytoplasm"/>
    <property type="evidence" value="ECO:0007669"/>
    <property type="project" value="TreeGrafter"/>
</dbReference>
<dbReference type="GO" id="GO:0051015">
    <property type="term" value="F:actin filament binding"/>
    <property type="evidence" value="ECO:0007669"/>
    <property type="project" value="InterPro"/>
</dbReference>
<dbReference type="GO" id="GO:0032432">
    <property type="term" value="C:actin filament bundle"/>
    <property type="evidence" value="ECO:0007669"/>
    <property type="project" value="TreeGrafter"/>
</dbReference>
<gene>
    <name evidence="6" type="ORF">RJ641_015168</name>
</gene>
<keyword evidence="7" id="KW-1185">Reference proteome</keyword>
<dbReference type="GO" id="GO:0051017">
    <property type="term" value="P:actin filament bundle assembly"/>
    <property type="evidence" value="ECO:0007669"/>
    <property type="project" value="InterPro"/>
</dbReference>
<dbReference type="Proteomes" id="UP001370490">
    <property type="component" value="Unassembled WGS sequence"/>
</dbReference>
<dbReference type="Gene3D" id="1.10.418.10">
    <property type="entry name" value="Calponin-like domain"/>
    <property type="match status" value="2"/>
</dbReference>
<name>A0AAN8UU94_9MAGN</name>
<dbReference type="SUPFAM" id="SSF47576">
    <property type="entry name" value="Calponin-homology domain, CH-domain"/>
    <property type="match status" value="1"/>
</dbReference>
<protein>
    <submittedName>
        <fullName evidence="6">Calponin homology domain</fullName>
    </submittedName>
</protein>